<accession>A0ABR8NS47</accession>
<proteinExistence type="inferred from homology"/>
<protein>
    <recommendedName>
        <fullName evidence="3">alpha-L-fucosidase</fullName>
        <ecNumber evidence="3">3.2.1.51</ecNumber>
    </recommendedName>
</protein>
<dbReference type="PIRSF" id="PIRSF001092">
    <property type="entry name" value="Alpha-L-fucosidase"/>
    <property type="match status" value="1"/>
</dbReference>
<keyword evidence="4" id="KW-0732">Signal</keyword>
<comment type="function">
    <text evidence="1">Alpha-L-fucosidase is responsible for hydrolyzing the alpha-1,6-linked fucose joined to the reducing-end N-acetylglucosamine of the carbohydrate moieties of glycoproteins.</text>
</comment>
<sequence>MDQDVDTRPREYERFERPVPDWFRDAKLGIFVHWGAYSVPAWAEPIGALGTIDDTRWYRHNPYAEWYANTIRIAGSPAAEHHRETYQGRPYDEFLDDWTADAFDADALVAMFAAAGARYVVPTTKHHDGIALWDAPHTGDRNAVGRGPRRDLVGEFAEAARAAGLRFGAYYSGGLDWHVGAAAPIESDAQLVPPAGDEYARYAHDHLVDLIERYRPDLLWGDIGWPVAGHAPGPFSLADVFDRFYTATPDGVVNDRWSGVHADFLTSEYESGRSNEGSAAWENCRGIGYSFGYNRLEGSEHNLDGPAAIRLFIDVVSRGGNLLLNVGPTASGTLPAPQQATLRALGAWNARHGDAVFGSRPLQGAPSSDGPWVRWTRTGDRANAIVDAAGRVEIASPSGVDAATAVTVDGAPVAAERRGDVLVVEVPVEAVGPAVVRFLTS</sequence>
<evidence type="ECO:0000256" key="3">
    <source>
        <dbReference type="ARBA" id="ARBA00012662"/>
    </source>
</evidence>
<dbReference type="InterPro" id="IPR017853">
    <property type="entry name" value="GH"/>
</dbReference>
<gene>
    <name evidence="8" type="ORF">IF188_17335</name>
</gene>
<dbReference type="PANTHER" id="PTHR10030">
    <property type="entry name" value="ALPHA-L-FUCOSIDASE"/>
    <property type="match status" value="1"/>
</dbReference>
<dbReference type="PRINTS" id="PR00741">
    <property type="entry name" value="GLHYDRLASE29"/>
</dbReference>
<evidence type="ECO:0000256" key="6">
    <source>
        <dbReference type="ARBA" id="ARBA00023295"/>
    </source>
</evidence>
<dbReference type="SMART" id="SM00812">
    <property type="entry name" value="Alpha_L_fucos"/>
    <property type="match status" value="1"/>
</dbReference>
<dbReference type="InterPro" id="IPR016286">
    <property type="entry name" value="FUC_metazoa-typ"/>
</dbReference>
<dbReference type="PANTHER" id="PTHR10030:SF37">
    <property type="entry name" value="ALPHA-L-FUCOSIDASE-RELATED"/>
    <property type="match status" value="1"/>
</dbReference>
<dbReference type="Gene3D" id="3.20.20.80">
    <property type="entry name" value="Glycosidases"/>
    <property type="match status" value="1"/>
</dbReference>
<keyword evidence="9" id="KW-1185">Reference proteome</keyword>
<feature type="domain" description="Glycoside hydrolase family 29 N-terminal" evidence="7">
    <location>
        <begin position="16"/>
        <end position="353"/>
    </location>
</feature>
<dbReference type="EC" id="3.2.1.51" evidence="3"/>
<dbReference type="RefSeq" id="WP_191173056.1">
    <property type="nucleotide sequence ID" value="NZ_JACXZS010000013.1"/>
</dbReference>
<comment type="caution">
    <text evidence="8">The sequence shown here is derived from an EMBL/GenBank/DDBJ whole genome shotgun (WGS) entry which is preliminary data.</text>
</comment>
<dbReference type="SUPFAM" id="SSF51445">
    <property type="entry name" value="(Trans)glycosidases"/>
    <property type="match status" value="1"/>
</dbReference>
<dbReference type="InterPro" id="IPR000933">
    <property type="entry name" value="Glyco_hydro_29"/>
</dbReference>
<dbReference type="Proteomes" id="UP000598426">
    <property type="component" value="Unassembled WGS sequence"/>
</dbReference>
<evidence type="ECO:0000259" key="7">
    <source>
        <dbReference type="Pfam" id="PF01120"/>
    </source>
</evidence>
<evidence type="ECO:0000256" key="2">
    <source>
        <dbReference type="ARBA" id="ARBA00007951"/>
    </source>
</evidence>
<evidence type="ECO:0000313" key="9">
    <source>
        <dbReference type="Proteomes" id="UP000598426"/>
    </source>
</evidence>
<evidence type="ECO:0000256" key="5">
    <source>
        <dbReference type="ARBA" id="ARBA00022801"/>
    </source>
</evidence>
<organism evidence="8 9">
    <name type="scientific">Microbacterium helvum</name>
    <dbReference type="NCBI Taxonomy" id="2773713"/>
    <lineage>
        <taxon>Bacteria</taxon>
        <taxon>Bacillati</taxon>
        <taxon>Actinomycetota</taxon>
        <taxon>Actinomycetes</taxon>
        <taxon>Micrococcales</taxon>
        <taxon>Microbacteriaceae</taxon>
        <taxon>Microbacterium</taxon>
    </lineage>
</organism>
<dbReference type="EMBL" id="JACXZS010000013">
    <property type="protein sequence ID" value="MBD3943458.1"/>
    <property type="molecule type" value="Genomic_DNA"/>
</dbReference>
<dbReference type="InterPro" id="IPR057739">
    <property type="entry name" value="Glyco_hydro_29_N"/>
</dbReference>
<keyword evidence="5" id="KW-0378">Hydrolase</keyword>
<reference evidence="8 9" key="1">
    <citation type="submission" date="2020-09" db="EMBL/GenBank/DDBJ databases">
        <title>Isolation and identification of active actinomycetes.</title>
        <authorList>
            <person name="Li X."/>
        </authorList>
    </citation>
    <scope>NUCLEOTIDE SEQUENCE [LARGE SCALE GENOMIC DNA]</scope>
    <source>
        <strain evidence="8 9">NEAU-LLC</strain>
    </source>
</reference>
<evidence type="ECO:0000256" key="4">
    <source>
        <dbReference type="ARBA" id="ARBA00022729"/>
    </source>
</evidence>
<dbReference type="Pfam" id="PF01120">
    <property type="entry name" value="Alpha_L_fucos"/>
    <property type="match status" value="1"/>
</dbReference>
<keyword evidence="6" id="KW-0326">Glycosidase</keyword>
<evidence type="ECO:0000313" key="8">
    <source>
        <dbReference type="EMBL" id="MBD3943458.1"/>
    </source>
</evidence>
<comment type="similarity">
    <text evidence="2">Belongs to the glycosyl hydrolase 29 family.</text>
</comment>
<name>A0ABR8NS47_9MICO</name>
<evidence type="ECO:0000256" key="1">
    <source>
        <dbReference type="ARBA" id="ARBA00004071"/>
    </source>
</evidence>